<feature type="compositionally biased region" description="Basic and acidic residues" evidence="8">
    <location>
        <begin position="395"/>
        <end position="409"/>
    </location>
</feature>
<dbReference type="Proteomes" id="UP000603912">
    <property type="component" value="Unassembled WGS sequence"/>
</dbReference>
<protein>
    <recommendedName>
        <fullName evidence="3 7">Nuclease SbcCD subunit D</fullName>
    </recommendedName>
</protein>
<dbReference type="PANTHER" id="PTHR30337:SF0">
    <property type="entry name" value="NUCLEASE SBCCD SUBUNIT D"/>
    <property type="match status" value="1"/>
</dbReference>
<dbReference type="InterPro" id="IPR004593">
    <property type="entry name" value="SbcD"/>
</dbReference>
<evidence type="ECO:0000256" key="8">
    <source>
        <dbReference type="SAM" id="MobiDB-lite"/>
    </source>
</evidence>
<dbReference type="CDD" id="cd00840">
    <property type="entry name" value="MPP_Mre11_N"/>
    <property type="match status" value="1"/>
</dbReference>
<evidence type="ECO:0000256" key="5">
    <source>
        <dbReference type="ARBA" id="ARBA00022801"/>
    </source>
</evidence>
<keyword evidence="4 7" id="KW-0540">Nuclease</keyword>
<dbReference type="EMBL" id="BMES01000002">
    <property type="protein sequence ID" value="GGH23324.1"/>
    <property type="molecule type" value="Genomic_DNA"/>
</dbReference>
<dbReference type="InterPro" id="IPR041796">
    <property type="entry name" value="Mre11_N"/>
</dbReference>
<dbReference type="InterPro" id="IPR050535">
    <property type="entry name" value="DNA_Repair-Maintenance_Comp"/>
</dbReference>
<evidence type="ECO:0000256" key="3">
    <source>
        <dbReference type="ARBA" id="ARBA00013365"/>
    </source>
</evidence>
<comment type="subunit">
    <text evidence="2 7">Heterodimer of SbcC and SbcD.</text>
</comment>
<keyword evidence="7" id="KW-0233">DNA recombination</keyword>
<dbReference type="InterPro" id="IPR029052">
    <property type="entry name" value="Metallo-depent_PP-like"/>
</dbReference>
<dbReference type="Pfam" id="PF00149">
    <property type="entry name" value="Metallophos"/>
    <property type="match status" value="1"/>
</dbReference>
<evidence type="ECO:0000256" key="2">
    <source>
        <dbReference type="ARBA" id="ARBA00011322"/>
    </source>
</evidence>
<dbReference type="NCBIfam" id="TIGR00619">
    <property type="entry name" value="sbcd"/>
    <property type="match status" value="1"/>
</dbReference>
<evidence type="ECO:0000256" key="1">
    <source>
        <dbReference type="ARBA" id="ARBA00010555"/>
    </source>
</evidence>
<feature type="region of interest" description="Disordered" evidence="8">
    <location>
        <begin position="390"/>
        <end position="409"/>
    </location>
</feature>
<comment type="function">
    <text evidence="7">SbcCD cleaves DNA hairpin structures. These structures can inhibit DNA replication and are intermediates in certain DNA recombination reactions. The complex acts as a 3'-&gt;5' double strand exonuclease that can open hairpins. It also has a 5' single-strand endonuclease activity.</text>
</comment>
<evidence type="ECO:0000259" key="9">
    <source>
        <dbReference type="Pfam" id="PF00149"/>
    </source>
</evidence>
<dbReference type="AlphaFoldDB" id="A0A917MKF3"/>
<keyword evidence="7" id="KW-0255">Endonuclease</keyword>
<dbReference type="GO" id="GO:0004519">
    <property type="term" value="F:endonuclease activity"/>
    <property type="evidence" value="ECO:0007669"/>
    <property type="project" value="UniProtKB-KW"/>
</dbReference>
<dbReference type="GO" id="GO:0006310">
    <property type="term" value="P:DNA recombination"/>
    <property type="evidence" value="ECO:0007669"/>
    <property type="project" value="UniProtKB-KW"/>
</dbReference>
<reference evidence="11" key="1">
    <citation type="journal article" date="2014" name="Int. J. Syst. Evol. Microbiol.">
        <title>Complete genome sequence of Corynebacterium casei LMG S-19264T (=DSM 44701T), isolated from a smear-ripened cheese.</title>
        <authorList>
            <consortium name="US DOE Joint Genome Institute (JGI-PGF)"/>
            <person name="Walter F."/>
            <person name="Albersmeier A."/>
            <person name="Kalinowski J."/>
            <person name="Ruckert C."/>
        </authorList>
    </citation>
    <scope>NUCLEOTIDE SEQUENCE</scope>
    <source>
        <strain evidence="11">CGMCC 1.12214</strain>
    </source>
</reference>
<gene>
    <name evidence="7 11" type="primary">sbcD</name>
    <name evidence="11" type="ORF">GCM10007036_29020</name>
</gene>
<evidence type="ECO:0000256" key="4">
    <source>
        <dbReference type="ARBA" id="ARBA00022722"/>
    </source>
</evidence>
<dbReference type="SUPFAM" id="SSF56300">
    <property type="entry name" value="Metallo-dependent phosphatases"/>
    <property type="match status" value="1"/>
</dbReference>
<comment type="caution">
    <text evidence="11">The sequence shown here is derived from an EMBL/GenBank/DDBJ whole genome shotgun (WGS) entry which is preliminary data.</text>
</comment>
<feature type="domain" description="Calcineurin-like phosphoesterase" evidence="9">
    <location>
        <begin position="1"/>
        <end position="96"/>
    </location>
</feature>
<accession>A0A917MKF3</accession>
<keyword evidence="12" id="KW-1185">Reference proteome</keyword>
<evidence type="ECO:0000313" key="12">
    <source>
        <dbReference type="Proteomes" id="UP000603912"/>
    </source>
</evidence>
<dbReference type="Pfam" id="PF12320">
    <property type="entry name" value="SbcD_C"/>
    <property type="match status" value="1"/>
</dbReference>
<comment type="similarity">
    <text evidence="1 7">Belongs to the SbcD family.</text>
</comment>
<dbReference type="InterPro" id="IPR026843">
    <property type="entry name" value="SbcD_C"/>
</dbReference>
<dbReference type="GO" id="GO:0008408">
    <property type="term" value="F:3'-5' exonuclease activity"/>
    <property type="evidence" value="ECO:0007669"/>
    <property type="project" value="InterPro"/>
</dbReference>
<evidence type="ECO:0000313" key="11">
    <source>
        <dbReference type="EMBL" id="GGH23324.1"/>
    </source>
</evidence>
<keyword evidence="7" id="KW-0235">DNA replication</keyword>
<dbReference type="Gene3D" id="3.60.21.10">
    <property type="match status" value="1"/>
</dbReference>
<dbReference type="PANTHER" id="PTHR30337">
    <property type="entry name" value="COMPONENT OF ATP-DEPENDENT DSDNA EXONUCLEASE"/>
    <property type="match status" value="1"/>
</dbReference>
<evidence type="ECO:0000256" key="6">
    <source>
        <dbReference type="ARBA" id="ARBA00022839"/>
    </source>
</evidence>
<keyword evidence="5 7" id="KW-0378">Hydrolase</keyword>
<evidence type="ECO:0000259" key="10">
    <source>
        <dbReference type="Pfam" id="PF12320"/>
    </source>
</evidence>
<reference evidence="11" key="2">
    <citation type="submission" date="2020-09" db="EMBL/GenBank/DDBJ databases">
        <authorList>
            <person name="Sun Q."/>
            <person name="Zhou Y."/>
        </authorList>
    </citation>
    <scope>NUCLEOTIDE SEQUENCE</scope>
    <source>
        <strain evidence="11">CGMCC 1.12214</strain>
    </source>
</reference>
<keyword evidence="6 7" id="KW-0269">Exonuclease</keyword>
<dbReference type="RefSeq" id="WP_188518447.1">
    <property type="nucleotide sequence ID" value="NZ_BMES01000002.1"/>
</dbReference>
<feature type="domain" description="Nuclease SbcCD subunit D C-terminal" evidence="10">
    <location>
        <begin position="298"/>
        <end position="387"/>
    </location>
</feature>
<organism evidence="11 12">
    <name type="scientific">Alsobacter metallidurans</name>
    <dbReference type="NCBI Taxonomy" id="340221"/>
    <lineage>
        <taxon>Bacteria</taxon>
        <taxon>Pseudomonadati</taxon>
        <taxon>Pseudomonadota</taxon>
        <taxon>Alphaproteobacteria</taxon>
        <taxon>Hyphomicrobiales</taxon>
        <taxon>Alsobacteraceae</taxon>
        <taxon>Alsobacter</taxon>
    </lineage>
</organism>
<dbReference type="InterPro" id="IPR004843">
    <property type="entry name" value="Calcineurin-like_PHP"/>
</dbReference>
<sequence>MRILHTADWHIGQTLNGWTRDTEHEAFLRRLPDLVDAHRADALVVAGDVFDGVNPSAESMRMLYEALAALRARHPRLITVMVAGNHDPAGRLEAPAALFRAIGVHVVGVVHRRAGALDLDRHLVPLPGPTGAIEAYCLAVPFLRAADLPGLGQAVDGDGSPVVAATRRVYAEAVASALDRVGRLPLIATGHLHCTGALESVGAERRILIGGEHAVPHDIFPDALAYVALGHLHKPQQVGRAHVRYAGAPFPLSATELGYDHGVTLVDVAAVSARTEHIPVSRSVPCLRLPEAGSVTPAQLADAVAALALDPECPRDTQPLVHVVIRPDGPAAGLAGEVQRLLEAHPLRCAGVKIERPAAAAGEAVPAPAISLAECDPADLFAQAFEAAHATPPGPEHRSAFEDIRTEAA</sequence>
<proteinExistence type="inferred from homology"/>
<name>A0A917MKF3_9HYPH</name>
<evidence type="ECO:0000256" key="7">
    <source>
        <dbReference type="RuleBase" id="RU363069"/>
    </source>
</evidence>
<dbReference type="GO" id="GO:0006260">
    <property type="term" value="P:DNA replication"/>
    <property type="evidence" value="ECO:0007669"/>
    <property type="project" value="UniProtKB-KW"/>
</dbReference>